<organism evidence="2 3">
    <name type="scientific">Limimaricola hongkongensis DSM 17492</name>
    <dbReference type="NCBI Taxonomy" id="1122180"/>
    <lineage>
        <taxon>Bacteria</taxon>
        <taxon>Pseudomonadati</taxon>
        <taxon>Pseudomonadota</taxon>
        <taxon>Alphaproteobacteria</taxon>
        <taxon>Rhodobacterales</taxon>
        <taxon>Paracoccaceae</taxon>
        <taxon>Limimaricola</taxon>
    </lineage>
</organism>
<accession>A0A017HAL9</accession>
<evidence type="ECO:0000313" key="3">
    <source>
        <dbReference type="Proteomes" id="UP000025047"/>
    </source>
</evidence>
<dbReference type="STRING" id="1122180.Lokhon_02836"/>
<evidence type="ECO:0000313" key="2">
    <source>
        <dbReference type="EMBL" id="EYD71188.1"/>
    </source>
</evidence>
<dbReference type="OrthoDB" id="7875768at2"/>
<comment type="caution">
    <text evidence="2">The sequence shown here is derived from an EMBL/GenBank/DDBJ whole genome shotgun (WGS) entry which is preliminary data.</text>
</comment>
<dbReference type="eggNOG" id="ENOG5032YP1">
    <property type="taxonomic scope" value="Bacteria"/>
</dbReference>
<protein>
    <submittedName>
        <fullName evidence="2">Uncharacterized protein</fullName>
    </submittedName>
</protein>
<sequence length="292" mass="31297">MSDPVKNVEIEDVLSSIRRLLADGEGQGEGRPATAPQPVEAGPRAVVAPSRVRPERRGDAPLVLTPALRVAGRPEKPAEPAPLREAQAGPAAADDDFEAPDLPDAPGATLRSRLKETIAELEAAITHQADDWEPDGSEAAPVMDWHGTRPEDTPFLSRRHAGQAEPERPAPGAPSFAAEAGPGAATGTDDRLTENSAFDAPRADTLPEQPDQAMAAPPAPDPQADTRETDDASDMQASEPPRTEIDEEMLRRLIVEVLREELRGPLGDRITGNLRKLVRREIFRALASGEFD</sequence>
<reference evidence="2 3" key="1">
    <citation type="submission" date="2013-03" db="EMBL/GenBank/DDBJ databases">
        <authorList>
            <person name="Fiebig A."/>
            <person name="Goeker M."/>
            <person name="Klenk H.-P.P."/>
        </authorList>
    </citation>
    <scope>NUCLEOTIDE SEQUENCE [LARGE SCALE GENOMIC DNA]</scope>
    <source>
        <strain evidence="2 3">DSM 17492</strain>
    </source>
</reference>
<dbReference type="RefSeq" id="WP_017927280.1">
    <property type="nucleotide sequence ID" value="NZ_KB822995.1"/>
</dbReference>
<evidence type="ECO:0000256" key="1">
    <source>
        <dbReference type="SAM" id="MobiDB-lite"/>
    </source>
</evidence>
<keyword evidence="3" id="KW-1185">Reference proteome</keyword>
<dbReference type="Proteomes" id="UP000025047">
    <property type="component" value="Unassembled WGS sequence"/>
</dbReference>
<name>A0A017HAL9_9RHOB</name>
<gene>
    <name evidence="2" type="ORF">Lokhon_02836</name>
</gene>
<dbReference type="AlphaFoldDB" id="A0A017HAL9"/>
<feature type="region of interest" description="Disordered" evidence="1">
    <location>
        <begin position="21"/>
        <end position="246"/>
    </location>
</feature>
<dbReference type="PATRIC" id="fig|1122180.6.peg.2815"/>
<dbReference type="HOGENOM" id="CLU_062229_0_0_5"/>
<proteinExistence type="predicted"/>
<feature type="compositionally biased region" description="Low complexity" evidence="1">
    <location>
        <begin position="173"/>
        <end position="187"/>
    </location>
</feature>
<dbReference type="EMBL" id="APGJ01000007">
    <property type="protein sequence ID" value="EYD71188.1"/>
    <property type="molecule type" value="Genomic_DNA"/>
</dbReference>